<keyword evidence="3" id="KW-0812">Transmembrane</keyword>
<dbReference type="GO" id="GO:0035556">
    <property type="term" value="P:intracellular signal transduction"/>
    <property type="evidence" value="ECO:0007669"/>
    <property type="project" value="TreeGrafter"/>
</dbReference>
<dbReference type="PANTHER" id="PTHR10182">
    <property type="entry name" value="CALCIUM-BINDING PROTEIN 39-RELATED"/>
    <property type="match status" value="1"/>
</dbReference>
<evidence type="ECO:0000313" key="5">
    <source>
        <dbReference type="Proteomes" id="UP000601435"/>
    </source>
</evidence>
<feature type="compositionally biased region" description="Polar residues" evidence="2">
    <location>
        <begin position="107"/>
        <end position="118"/>
    </location>
</feature>
<dbReference type="AlphaFoldDB" id="A0A813C6Q3"/>
<feature type="transmembrane region" description="Helical" evidence="3">
    <location>
        <begin position="209"/>
        <end position="228"/>
    </location>
</feature>
<protein>
    <submittedName>
        <fullName evidence="4">Pmo25 protein</fullName>
    </submittedName>
</protein>
<dbReference type="EMBL" id="CAJNJA010091819">
    <property type="protein sequence ID" value="CAE7940615.1"/>
    <property type="molecule type" value="Genomic_DNA"/>
</dbReference>
<dbReference type="SUPFAM" id="SSF48371">
    <property type="entry name" value="ARM repeat"/>
    <property type="match status" value="1"/>
</dbReference>
<evidence type="ECO:0000313" key="4">
    <source>
        <dbReference type="EMBL" id="CAE7940615.1"/>
    </source>
</evidence>
<reference evidence="4" key="1">
    <citation type="submission" date="2021-02" db="EMBL/GenBank/DDBJ databases">
        <authorList>
            <person name="Dougan E. K."/>
            <person name="Rhodes N."/>
            <person name="Thang M."/>
            <person name="Chan C."/>
        </authorList>
    </citation>
    <scope>NUCLEOTIDE SEQUENCE</scope>
</reference>
<dbReference type="Gene3D" id="1.25.10.10">
    <property type="entry name" value="Leucine-rich Repeat Variant"/>
    <property type="match status" value="1"/>
</dbReference>
<keyword evidence="3" id="KW-0472">Membrane</keyword>
<dbReference type="InterPro" id="IPR016024">
    <property type="entry name" value="ARM-type_fold"/>
</dbReference>
<evidence type="ECO:0000256" key="3">
    <source>
        <dbReference type="SAM" id="Phobius"/>
    </source>
</evidence>
<comment type="similarity">
    <text evidence="1">Belongs to the Mo25 family.</text>
</comment>
<organism evidence="4 5">
    <name type="scientific">Symbiodinium necroappetens</name>
    <dbReference type="NCBI Taxonomy" id="1628268"/>
    <lineage>
        <taxon>Eukaryota</taxon>
        <taxon>Sar</taxon>
        <taxon>Alveolata</taxon>
        <taxon>Dinophyceae</taxon>
        <taxon>Suessiales</taxon>
        <taxon>Symbiodiniaceae</taxon>
        <taxon>Symbiodinium</taxon>
    </lineage>
</organism>
<dbReference type="InterPro" id="IPR013878">
    <property type="entry name" value="Mo25"/>
</dbReference>
<evidence type="ECO:0000256" key="1">
    <source>
        <dbReference type="ARBA" id="ARBA00011012"/>
    </source>
</evidence>
<evidence type="ECO:0000256" key="2">
    <source>
        <dbReference type="SAM" id="MobiDB-lite"/>
    </source>
</evidence>
<dbReference type="InterPro" id="IPR011989">
    <property type="entry name" value="ARM-like"/>
</dbReference>
<sequence length="786" mass="88999">MGILFKSQELFRRMAAPRCLPVGVARKSTKQPSPRDAVQKLTDEVEQLLSSPSSSESPSKKTDDLWKDVHNHLRAILNMLKDRKGLRHRGGQEAAHMQLPLPHFSLETPSNSRATSPRNDGDRDASPAMPRSLEEPGHEHDASINFEWQFDILNHLPRDTALALMDFLKSQQRELSKTSRYANELTRSNKELHKRLQEKDQRKHPLCRCWVGVSILLALSLCLLALFATRRELLAPVSQRLPDGLSEAPLVRPGAEAGVVASPPEADRWSRQTQVFQQGDGSGKIKETTVREMTLRETTTREYDPKLIQQLQTENLQMKLQLERLWLDIDDAEKKGQDHVCLDLRLVPVAWALSSLPELFRFSTESGGEYIQWSPDSANAAPFPELQSLAALVPVSHRGPTFEGSNDVKKCSPRRNLRRSVFAPRRSYLKPTESQMHFMAESRLGLGRASVPCVASSVEVTQDQLRVLEQFLAADLPVQLLSQLNSLEFEVRKDVMNVCCALLWPDLPEEVAAQVMDYVRFHPTIFSKLMDSYANEEAALYSGVVLRSFFRYGQLVESFLTSGKVFDLIRYAKHPSMDVAADAIYTLRTVMLEHKEVSGPWLQANYEEFFVLYTPLLQCQDYVVERQALTLLAAMLMDRNYQRVMMGFVNSEQHLKIFMNLLLADSHAIQAEAFHVFKIFVVNPQKPARIQQILVKNKDKLVSLLQSLHAVRTDDTNFACDLDKVIKRLLSMTMPHPLKRPHVSHLSRTSSSISVATTSCDTESTGYENPWDHLKPTLSPPAVLAL</sequence>
<proteinExistence type="inferred from homology"/>
<comment type="caution">
    <text evidence="4">The sequence shown here is derived from an EMBL/GenBank/DDBJ whole genome shotgun (WGS) entry which is preliminary data.</text>
</comment>
<gene>
    <name evidence="4" type="primary">pmo25</name>
    <name evidence="4" type="ORF">SNEC2469_LOCUS33955</name>
</gene>
<keyword evidence="3" id="KW-1133">Transmembrane helix</keyword>
<accession>A0A813C6Q3</accession>
<dbReference type="GO" id="GO:0043539">
    <property type="term" value="F:protein serine/threonine kinase activator activity"/>
    <property type="evidence" value="ECO:0007669"/>
    <property type="project" value="TreeGrafter"/>
</dbReference>
<dbReference type="PANTHER" id="PTHR10182:SF3">
    <property type="entry name" value="PROTEIN MO25"/>
    <property type="match status" value="1"/>
</dbReference>
<dbReference type="Proteomes" id="UP000601435">
    <property type="component" value="Unassembled WGS sequence"/>
</dbReference>
<keyword evidence="5" id="KW-1185">Reference proteome</keyword>
<dbReference type="Pfam" id="PF08569">
    <property type="entry name" value="Mo25"/>
    <property type="match status" value="1"/>
</dbReference>
<name>A0A813C6Q3_9DINO</name>
<feature type="region of interest" description="Disordered" evidence="2">
    <location>
        <begin position="24"/>
        <end position="63"/>
    </location>
</feature>
<dbReference type="OrthoDB" id="609103at2759"/>
<feature type="region of interest" description="Disordered" evidence="2">
    <location>
        <begin position="87"/>
        <end position="139"/>
    </location>
</feature>